<feature type="region of interest" description="Disordered" evidence="2">
    <location>
        <begin position="1112"/>
        <end position="1134"/>
    </location>
</feature>
<evidence type="ECO:0000256" key="1">
    <source>
        <dbReference type="ARBA" id="ARBA00023242"/>
    </source>
</evidence>
<feature type="compositionally biased region" description="Basic residues" evidence="2">
    <location>
        <begin position="1210"/>
        <end position="1220"/>
    </location>
</feature>
<evidence type="ECO:0000313" key="4">
    <source>
        <dbReference type="EMBL" id="GMH47498.1"/>
    </source>
</evidence>
<evidence type="ECO:0000259" key="3">
    <source>
        <dbReference type="Pfam" id="PF02182"/>
    </source>
</evidence>
<keyword evidence="5" id="KW-1185">Reference proteome</keyword>
<dbReference type="SUPFAM" id="SSF51197">
    <property type="entry name" value="Clavaminate synthase-like"/>
    <property type="match status" value="1"/>
</dbReference>
<comment type="caution">
    <text evidence="4">The sequence shown here is derived from an EMBL/GenBank/DDBJ whole genome shotgun (WGS) entry which is preliminary data.</text>
</comment>
<dbReference type="InterPro" id="IPR037151">
    <property type="entry name" value="AlkB-like_sf"/>
</dbReference>
<feature type="region of interest" description="Disordered" evidence="2">
    <location>
        <begin position="849"/>
        <end position="887"/>
    </location>
</feature>
<gene>
    <name evidence="4" type="ORF">TrVE_jg4873</name>
</gene>
<feature type="region of interest" description="Disordered" evidence="2">
    <location>
        <begin position="1200"/>
        <end position="1220"/>
    </location>
</feature>
<dbReference type="Gene3D" id="2.60.120.590">
    <property type="entry name" value="Alpha-ketoglutarate-dependent dioxygenase AlkB-like"/>
    <property type="match status" value="1"/>
</dbReference>
<feature type="region of interest" description="Disordered" evidence="2">
    <location>
        <begin position="733"/>
        <end position="756"/>
    </location>
</feature>
<keyword evidence="1" id="KW-0539">Nucleus</keyword>
<name>A0A9W6ZAD4_9STRA</name>
<dbReference type="Gene3D" id="2.30.280.10">
    <property type="entry name" value="SRA-YDG"/>
    <property type="match status" value="1"/>
</dbReference>
<dbReference type="InterPro" id="IPR015947">
    <property type="entry name" value="PUA-like_sf"/>
</dbReference>
<evidence type="ECO:0000256" key="2">
    <source>
        <dbReference type="SAM" id="MobiDB-lite"/>
    </source>
</evidence>
<dbReference type="InterPro" id="IPR003105">
    <property type="entry name" value="SRA_YDG"/>
</dbReference>
<dbReference type="AlphaFoldDB" id="A0A9W6ZAD4"/>
<accession>A0A9W6ZAD4</accession>
<organism evidence="4 5">
    <name type="scientific">Triparma verrucosa</name>
    <dbReference type="NCBI Taxonomy" id="1606542"/>
    <lineage>
        <taxon>Eukaryota</taxon>
        <taxon>Sar</taxon>
        <taxon>Stramenopiles</taxon>
        <taxon>Ochrophyta</taxon>
        <taxon>Bolidophyceae</taxon>
        <taxon>Parmales</taxon>
        <taxon>Triparmaceae</taxon>
        <taxon>Triparma</taxon>
    </lineage>
</organism>
<feature type="compositionally biased region" description="Acidic residues" evidence="2">
    <location>
        <begin position="849"/>
        <end position="875"/>
    </location>
</feature>
<evidence type="ECO:0000313" key="5">
    <source>
        <dbReference type="Proteomes" id="UP001165160"/>
    </source>
</evidence>
<dbReference type="InterPro" id="IPR036987">
    <property type="entry name" value="SRA-YDG_sf"/>
</dbReference>
<dbReference type="Pfam" id="PF02182">
    <property type="entry name" value="SAD_SRA"/>
    <property type="match status" value="1"/>
</dbReference>
<dbReference type="Proteomes" id="UP001165160">
    <property type="component" value="Unassembled WGS sequence"/>
</dbReference>
<sequence>MLSSTARQYPSLGYSYHGVKMRTLPIDLVPEFETLARDFATSFSLPNNIWSIGVDLVVYRDGKDSIGWHADDTQNESCVLAVVIESEGERPVCIRPSKKARALMDGDEEVELYVKEGDGYELDAGCQAGYEHSLPKKRDVKARRMIAIFRQGTVKEVEADTGSPCCVKEYRRLGLIPPSAADGDEEDEKEGGLGLTMKRETTLVSSRVPPTIEAPSKHPPPPPAVILPPPGTPEKPPFSPTAQIVTPSPQKIKRFFNPALQPRHDLAKVSFGRPNPKSTSITEGSICSRNTIFQAQLHNSDQRGVSGNIELGADAVVVARNDGRVRERDGFTWMRYTSARKQGGGGMATTFNKQNPVRVFRSSAVESEFAPINPIKKSSGHNTSIYRYDGLYTIVKMIDNDGNDTCNIPDLEDDNVMPQNTFSMERNPTELEVEEWRLREELPPETPFRLGPAIVPKEYYNLKTAEELWVEIQESRNVPLEERGAIPYVDPKFDMEITRFKITQDNPRSHRNPVVAALDDIIGTIQFRDSLMTSPNINKAQPEAGTFEWIKKKKVLWRGQVVESKISGERTHVVRANVAHVLEKIVRKVDDDEVGPLYEDDDDASEFDLRANYDIEVNFNSWLRKRKRGWRQHYRDSLMQEETWDSVGNFTPYEDDTVYTLRPTFATPEQLNLGTTKINKIYTQRLLSKTGSVADNRKRAVVSVTVGGNVMLGVRLMTTEAIEMSREFEQNLRKHGPKQVKSLLGGDEGQKAPPTRSTCEVVEVGQGGIRVVKHKVRDGREKLATINIYDQGLAWYHYDFDTQEMIDLGKRSWRPILGDILSVKGLQVPVQITPNGYGPAYKCEVIEEGEEKGDEGEREEEEEEVESGEEQGEEGGDGKATRTTRTTKTKTKKKFSVKVVEGSDSIGEIYTFDRWTNVWCFDNRERHGAVIAGDVLWVCWERGEEDEEDSDEKTQGKPRISRVYQNLVDEGWVITRGGGDNRIKRVVSPTGSVFRNFSHAGINVKGKAEGAEKIKRVVTGGTYLDHVIQVLSESKGAVGFPNLANSVSKIRGQENDKGLKKSLKNALKKGIEENIVDKVGASYKLNRAWVKKSKRKKIPKARETKIVVKKEDGGVKEEKKKRKREPQRVEKEEVEEYSSKNSHLYSWPSVSEGYTIRVVGCYRAAVVKRVNKKLGMIYLEATTYEPWKTSMSILDWSDSVKETGAVSSSGRKKKKNSKFV</sequence>
<dbReference type="EMBL" id="BRXX01000576">
    <property type="protein sequence ID" value="GMH47498.1"/>
    <property type="molecule type" value="Genomic_DNA"/>
</dbReference>
<protein>
    <recommendedName>
        <fullName evidence="3">YDG domain-containing protein</fullName>
    </recommendedName>
</protein>
<proteinExistence type="predicted"/>
<feature type="domain" description="YDG" evidence="3">
    <location>
        <begin position="288"/>
        <end position="406"/>
    </location>
</feature>
<dbReference type="SUPFAM" id="SSF88697">
    <property type="entry name" value="PUA domain-like"/>
    <property type="match status" value="1"/>
</dbReference>
<reference evidence="5" key="1">
    <citation type="journal article" date="2023" name="Commun. Biol.">
        <title>Genome analysis of Parmales, the sister group of diatoms, reveals the evolutionary specialization of diatoms from phago-mixotrophs to photoautotrophs.</title>
        <authorList>
            <person name="Ban H."/>
            <person name="Sato S."/>
            <person name="Yoshikawa S."/>
            <person name="Yamada K."/>
            <person name="Nakamura Y."/>
            <person name="Ichinomiya M."/>
            <person name="Sato N."/>
            <person name="Blanc-Mathieu R."/>
            <person name="Endo H."/>
            <person name="Kuwata A."/>
            <person name="Ogata H."/>
        </authorList>
    </citation>
    <scope>NUCLEOTIDE SEQUENCE [LARGE SCALE GENOMIC DNA]</scope>
    <source>
        <strain evidence="5">NIES 3699</strain>
    </source>
</reference>